<dbReference type="InterPro" id="IPR004613">
    <property type="entry name" value="RNase_J"/>
</dbReference>
<dbReference type="Gene3D" id="3.60.15.10">
    <property type="entry name" value="Ribonuclease Z/Hydroxyacylglutathione hydrolase-like"/>
    <property type="match status" value="1"/>
</dbReference>
<comment type="function">
    <text evidence="12">An RNase that has 5'-3' exonuclease and possibly endonuclease activity. Involved in maturation of rRNA and in some organisms also mRNA maturation and/or decay.</text>
</comment>
<dbReference type="GO" id="GO:0005737">
    <property type="term" value="C:cytoplasm"/>
    <property type="evidence" value="ECO:0007669"/>
    <property type="project" value="UniProtKB-SubCell"/>
</dbReference>
<reference evidence="14 15" key="1">
    <citation type="submission" date="2018-07" db="EMBL/GenBank/DDBJ databases">
        <title>Genomic Encyclopedia of Type Strains, Phase III (KMG-III): the genomes of soil and plant-associated and newly described type strains.</title>
        <authorList>
            <person name="Whitman W."/>
        </authorList>
    </citation>
    <scope>NUCLEOTIDE SEQUENCE [LARGE SCALE GENOMIC DNA]</scope>
    <source>
        <strain evidence="14 15">CECT 7031</strain>
    </source>
</reference>
<name>A0A288QTP2_9LACO</name>
<protein>
    <recommendedName>
        <fullName evidence="12">Ribonuclease J</fullName>
        <shortName evidence="12">RNase J</shortName>
        <ecNumber evidence="12">3.1.-.-</ecNumber>
    </recommendedName>
</protein>
<comment type="subunit">
    <text evidence="12">Homodimer, may be a subunit of the RNA degradosome.</text>
</comment>
<keyword evidence="15" id="KW-1185">Reference proteome</keyword>
<dbReference type="NCBIfam" id="TIGR00649">
    <property type="entry name" value="MG423"/>
    <property type="match status" value="1"/>
</dbReference>
<dbReference type="CDD" id="cd07714">
    <property type="entry name" value="RNaseJ_MBL-fold"/>
    <property type="match status" value="1"/>
</dbReference>
<dbReference type="InterPro" id="IPR036866">
    <property type="entry name" value="RibonucZ/Hydroxyglut_hydro"/>
</dbReference>
<comment type="similarity">
    <text evidence="12">Belongs to the metallo-beta-lactamase superfamily. RNA-metabolizing metallo-beta-lactamase-like family. Bacterial RNase J subfamily.</text>
</comment>
<feature type="compositionally biased region" description="Basic residues" evidence="13">
    <location>
        <begin position="599"/>
        <end position="610"/>
    </location>
</feature>
<dbReference type="Pfam" id="PF07521">
    <property type="entry name" value="RMMBL"/>
    <property type="match status" value="1"/>
</dbReference>
<evidence type="ECO:0000256" key="8">
    <source>
        <dbReference type="ARBA" id="ARBA00022801"/>
    </source>
</evidence>
<comment type="caution">
    <text evidence="12">Lacks conserved residue(s) required for the propagation of feature annotation.</text>
</comment>
<proteinExistence type="inferred from homology"/>
<keyword evidence="11 12" id="KW-0694">RNA-binding</keyword>
<evidence type="ECO:0000313" key="15">
    <source>
        <dbReference type="Proteomes" id="UP000254912"/>
    </source>
</evidence>
<dbReference type="InterPro" id="IPR030854">
    <property type="entry name" value="RNase_J_bac"/>
</dbReference>
<evidence type="ECO:0000256" key="2">
    <source>
        <dbReference type="ARBA" id="ARBA00004496"/>
    </source>
</evidence>
<keyword evidence="3 12" id="KW-0963">Cytoplasm</keyword>
<evidence type="ECO:0000256" key="6">
    <source>
        <dbReference type="ARBA" id="ARBA00022723"/>
    </source>
</evidence>
<gene>
    <name evidence="12" type="primary">rnj</name>
    <name evidence="14" type="ORF">DFP99_0420</name>
</gene>
<dbReference type="PANTHER" id="PTHR43694">
    <property type="entry name" value="RIBONUCLEASE J"/>
    <property type="match status" value="1"/>
</dbReference>
<keyword evidence="9" id="KW-0862">Zinc</keyword>
<keyword evidence="8 12" id="KW-0378">Hydrolase</keyword>
<dbReference type="KEGG" id="wso:WSWS_00792"/>
<keyword evidence="7 12" id="KW-0255">Endonuclease</keyword>
<dbReference type="GeneID" id="94545991"/>
<dbReference type="GO" id="GO:0004534">
    <property type="term" value="F:5'-3' RNA exonuclease activity"/>
    <property type="evidence" value="ECO:0007669"/>
    <property type="project" value="UniProtKB-UniRule"/>
</dbReference>
<evidence type="ECO:0000256" key="11">
    <source>
        <dbReference type="ARBA" id="ARBA00022884"/>
    </source>
</evidence>
<dbReference type="FunFam" id="3.10.20.580:FF:000001">
    <property type="entry name" value="Ribonuclease J"/>
    <property type="match status" value="1"/>
</dbReference>
<dbReference type="SUPFAM" id="SSF56281">
    <property type="entry name" value="Metallo-hydrolase/oxidoreductase"/>
    <property type="match status" value="1"/>
</dbReference>
<evidence type="ECO:0000256" key="4">
    <source>
        <dbReference type="ARBA" id="ARBA00022552"/>
    </source>
</evidence>
<keyword evidence="10 12" id="KW-0269">Exonuclease</keyword>
<dbReference type="InterPro" id="IPR011108">
    <property type="entry name" value="RMMBL"/>
</dbReference>
<evidence type="ECO:0000256" key="13">
    <source>
        <dbReference type="SAM" id="MobiDB-lite"/>
    </source>
</evidence>
<evidence type="ECO:0000256" key="5">
    <source>
        <dbReference type="ARBA" id="ARBA00022722"/>
    </source>
</evidence>
<dbReference type="Gene3D" id="3.10.20.580">
    <property type="match status" value="1"/>
</dbReference>
<dbReference type="AlphaFoldDB" id="A0A288QTP2"/>
<evidence type="ECO:0000313" key="14">
    <source>
        <dbReference type="EMBL" id="RDL11996.1"/>
    </source>
</evidence>
<dbReference type="Gene3D" id="3.40.50.10710">
    <property type="entry name" value="Metallo-hydrolase/oxidoreductase"/>
    <property type="match status" value="1"/>
</dbReference>
<evidence type="ECO:0000256" key="9">
    <source>
        <dbReference type="ARBA" id="ARBA00022833"/>
    </source>
</evidence>
<sequence length="623" mass="68327">MSNTTLSVMPFGGLRENGKNMYAVTVDEDIFILDAGLKYPESDLLGVDVVIPDFQYLVEHQDKVAGIFLTHGHADAIGALPYLLSEMSVPVFGSEITIELAKLAIEAEPLTKDFNDYHIVRGDQEVEFGDVTVSFFETTHTIPESLGIVIGTPEGQIVYTGDFKFDTTASPYYRTDLLRLAEIGRKGVKALLIDAAGTANIGQSAHESEIATYIYDGMHHHKGRIIVAAVASNIQRIQQVIDASYKVGRKIVLSGNDLEKVVRTALRLKKLSLPVPENELFVSLKNMAKLTPEETVILETGKMGEPIRHLQRMAHGDDRSIQIQKGDLVFITTTPSTAMEGIVARTRDSLFRAGADVKQISTDLKSSGHASKNDFQFMLNLLKPENVIPVQGEYRVLNAAAHAAKEVGYTEAHTFILKNGDNLQLTAEPVLTGSIQVGSTMIDGSGVGDIGSIVLNDRRILSEDGVLIAVVTIDRKKKKVVAAPKIDSRGFVYVKTSRDLMHEAGELVQNTVADGIKNTKEFDWGNLKNSVRDVLGKYLYEQTRRKPVILPVIMEANQNGRRRKKPKSAHADNQPNQGNAPTPAVNVNQPAQTGDGEAKKKRRPRRRKPKNPATVAPVATQEN</sequence>
<dbReference type="PANTHER" id="PTHR43694:SF4">
    <property type="entry name" value="RIBONUCLEASE J 2"/>
    <property type="match status" value="1"/>
</dbReference>
<dbReference type="InterPro" id="IPR055132">
    <property type="entry name" value="RNase_J_b_CASP"/>
</dbReference>
<accession>A0A288QTP2</accession>
<evidence type="ECO:0000256" key="7">
    <source>
        <dbReference type="ARBA" id="ARBA00022759"/>
    </source>
</evidence>
<evidence type="ECO:0000256" key="3">
    <source>
        <dbReference type="ARBA" id="ARBA00022490"/>
    </source>
</evidence>
<dbReference type="InterPro" id="IPR041636">
    <property type="entry name" value="RNase_J_C"/>
</dbReference>
<comment type="caution">
    <text evidence="14">The sequence shown here is derived from an EMBL/GenBank/DDBJ whole genome shotgun (WGS) entry which is preliminary data.</text>
</comment>
<keyword evidence="5 12" id="KW-0540">Nuclease</keyword>
<evidence type="ECO:0000256" key="12">
    <source>
        <dbReference type="HAMAP-Rule" id="MF_01491"/>
    </source>
</evidence>
<evidence type="ECO:0000256" key="1">
    <source>
        <dbReference type="ARBA" id="ARBA00001947"/>
    </source>
</evidence>
<dbReference type="Pfam" id="PF22505">
    <property type="entry name" value="RNase_J_b_CASP"/>
    <property type="match status" value="1"/>
</dbReference>
<dbReference type="Proteomes" id="UP000254912">
    <property type="component" value="Unassembled WGS sequence"/>
</dbReference>
<dbReference type="EMBL" id="QRAS01000001">
    <property type="protein sequence ID" value="RDL11996.1"/>
    <property type="molecule type" value="Genomic_DNA"/>
</dbReference>
<dbReference type="HAMAP" id="MF_01491">
    <property type="entry name" value="RNase_J_bact"/>
    <property type="match status" value="1"/>
</dbReference>
<dbReference type="GO" id="GO:0004521">
    <property type="term" value="F:RNA endonuclease activity"/>
    <property type="evidence" value="ECO:0007669"/>
    <property type="project" value="UniProtKB-UniRule"/>
</dbReference>
<dbReference type="GO" id="GO:0008270">
    <property type="term" value="F:zinc ion binding"/>
    <property type="evidence" value="ECO:0007669"/>
    <property type="project" value="InterPro"/>
</dbReference>
<dbReference type="GO" id="GO:0003723">
    <property type="term" value="F:RNA binding"/>
    <property type="evidence" value="ECO:0007669"/>
    <property type="project" value="UniProtKB-UniRule"/>
</dbReference>
<dbReference type="SMART" id="SM00849">
    <property type="entry name" value="Lactamase_B"/>
    <property type="match status" value="1"/>
</dbReference>
<keyword evidence="4 12" id="KW-0698">rRNA processing</keyword>
<dbReference type="GO" id="GO:0006364">
    <property type="term" value="P:rRNA processing"/>
    <property type="evidence" value="ECO:0007669"/>
    <property type="project" value="UniProtKB-UniRule"/>
</dbReference>
<comment type="cofactor">
    <cofactor evidence="1">
        <name>Zn(2+)</name>
        <dbReference type="ChEBI" id="CHEBI:29105"/>
    </cofactor>
</comment>
<keyword evidence="6" id="KW-0479">Metal-binding</keyword>
<dbReference type="Pfam" id="PF17770">
    <property type="entry name" value="RNase_J_C"/>
    <property type="match status" value="1"/>
</dbReference>
<comment type="subcellular location">
    <subcellularLocation>
        <location evidence="2 12">Cytoplasm</location>
    </subcellularLocation>
</comment>
<dbReference type="InterPro" id="IPR042173">
    <property type="entry name" value="RNase_J_2"/>
</dbReference>
<evidence type="ECO:0000256" key="10">
    <source>
        <dbReference type="ARBA" id="ARBA00022839"/>
    </source>
</evidence>
<dbReference type="Pfam" id="PF00753">
    <property type="entry name" value="Lactamase_B"/>
    <property type="match status" value="1"/>
</dbReference>
<dbReference type="RefSeq" id="WP_070230057.1">
    <property type="nucleotide sequence ID" value="NZ_BJYO01000002.1"/>
</dbReference>
<dbReference type="EC" id="3.1.-.-" evidence="12"/>
<feature type="compositionally biased region" description="Polar residues" evidence="13">
    <location>
        <begin position="571"/>
        <end position="592"/>
    </location>
</feature>
<dbReference type="InterPro" id="IPR001279">
    <property type="entry name" value="Metallo-B-lactamas"/>
</dbReference>
<feature type="region of interest" description="Disordered" evidence="13">
    <location>
        <begin position="556"/>
        <end position="623"/>
    </location>
</feature>
<organism evidence="14 15">
    <name type="scientific">Weissella soli</name>
    <dbReference type="NCBI Taxonomy" id="155866"/>
    <lineage>
        <taxon>Bacteria</taxon>
        <taxon>Bacillati</taxon>
        <taxon>Bacillota</taxon>
        <taxon>Bacilli</taxon>
        <taxon>Lactobacillales</taxon>
        <taxon>Lactobacillaceae</taxon>
        <taxon>Weissella</taxon>
    </lineage>
</organism>